<accession>A0ACC1T1D7</accession>
<protein>
    <submittedName>
        <fullName evidence="1">Uncharacterized protein</fullName>
    </submittedName>
</protein>
<organism evidence="1 2">
    <name type="scientific">Phlebia brevispora</name>
    <dbReference type="NCBI Taxonomy" id="194682"/>
    <lineage>
        <taxon>Eukaryota</taxon>
        <taxon>Fungi</taxon>
        <taxon>Dikarya</taxon>
        <taxon>Basidiomycota</taxon>
        <taxon>Agaricomycotina</taxon>
        <taxon>Agaricomycetes</taxon>
        <taxon>Polyporales</taxon>
        <taxon>Meruliaceae</taxon>
        <taxon>Phlebia</taxon>
    </lineage>
</organism>
<name>A0ACC1T1D7_9APHY</name>
<evidence type="ECO:0000313" key="1">
    <source>
        <dbReference type="EMBL" id="KAJ3550844.1"/>
    </source>
</evidence>
<keyword evidence="2" id="KW-1185">Reference proteome</keyword>
<reference evidence="1" key="1">
    <citation type="submission" date="2022-07" db="EMBL/GenBank/DDBJ databases">
        <title>Genome Sequence of Phlebia brevispora.</title>
        <authorList>
            <person name="Buettner E."/>
        </authorList>
    </citation>
    <scope>NUCLEOTIDE SEQUENCE</scope>
    <source>
        <strain evidence="1">MPL23</strain>
    </source>
</reference>
<dbReference type="Proteomes" id="UP001148662">
    <property type="component" value="Unassembled WGS sequence"/>
</dbReference>
<proteinExistence type="predicted"/>
<gene>
    <name evidence="1" type="ORF">NM688_g4990</name>
</gene>
<dbReference type="EMBL" id="JANHOG010000881">
    <property type="protein sequence ID" value="KAJ3550844.1"/>
    <property type="molecule type" value="Genomic_DNA"/>
</dbReference>
<comment type="caution">
    <text evidence="1">The sequence shown here is derived from an EMBL/GenBank/DDBJ whole genome shotgun (WGS) entry which is preliminary data.</text>
</comment>
<evidence type="ECO:0000313" key="2">
    <source>
        <dbReference type="Proteomes" id="UP001148662"/>
    </source>
</evidence>
<sequence length="206" mass="22705">MERTPENETSSSSANLNSAPSHKSKSEAEADQLMALLESVQPEIKLSSQARSLADKNLHVLPAPSSAIVVPVAAPTSPDPFDGHMLISPHESYETMLRRLGTGVKANDARGERLVPDEDHPRRKQRNLVVHVPTLEEQKADEEAWQSMYGDTDGNTTIRTPVRSAVNGWHEEASITMPLEREMVQCDLSVTDDGLYPVRLVPYSGR</sequence>